<feature type="transmembrane region" description="Helical" evidence="11">
    <location>
        <begin position="47"/>
        <end position="80"/>
    </location>
</feature>
<evidence type="ECO:0000256" key="5">
    <source>
        <dbReference type="ARBA" id="ARBA00022519"/>
    </source>
</evidence>
<keyword evidence="6 11" id="KW-0812">Transmembrane</keyword>
<keyword evidence="7 11" id="KW-1133">Transmembrane helix</keyword>
<feature type="transmembrane region" description="Helical" evidence="11">
    <location>
        <begin position="166"/>
        <end position="186"/>
    </location>
</feature>
<keyword evidence="4" id="KW-1003">Cell membrane</keyword>
<keyword evidence="5" id="KW-0997">Cell inner membrane</keyword>
<evidence type="ECO:0000256" key="8">
    <source>
        <dbReference type="ARBA" id="ARBA00023136"/>
    </source>
</evidence>
<reference evidence="12 13" key="1">
    <citation type="submission" date="2023-08" db="EMBL/GenBank/DDBJ databases">
        <authorList>
            <person name="Roldan D.M."/>
            <person name="Menes R.J."/>
        </authorList>
    </citation>
    <scope>NUCLEOTIDE SEQUENCE [LARGE SCALE GENOMIC DNA]</scope>
    <source>
        <strain evidence="12 13">CCM 2812</strain>
    </source>
</reference>
<dbReference type="Pfam" id="PF02653">
    <property type="entry name" value="BPD_transp_2"/>
    <property type="match status" value="1"/>
</dbReference>
<comment type="subcellular location">
    <subcellularLocation>
        <location evidence="1">Cell membrane</location>
        <topology evidence="1">Multi-pass membrane protein</topology>
    </subcellularLocation>
</comment>
<dbReference type="CDD" id="cd06579">
    <property type="entry name" value="TM_PBP1_transp_AraH_like"/>
    <property type="match status" value="1"/>
</dbReference>
<accession>A0ABT9FYJ9</accession>
<evidence type="ECO:0000256" key="3">
    <source>
        <dbReference type="ARBA" id="ARBA00022448"/>
    </source>
</evidence>
<organism evidence="12 13">
    <name type="scientific">Leptothrix discophora</name>
    <dbReference type="NCBI Taxonomy" id="89"/>
    <lineage>
        <taxon>Bacteria</taxon>
        <taxon>Pseudomonadati</taxon>
        <taxon>Pseudomonadota</taxon>
        <taxon>Betaproteobacteria</taxon>
        <taxon>Burkholderiales</taxon>
        <taxon>Sphaerotilaceae</taxon>
        <taxon>Leptothrix</taxon>
    </lineage>
</organism>
<comment type="caution">
    <text evidence="12">The sequence shown here is derived from an EMBL/GenBank/DDBJ whole genome shotgun (WGS) entry which is preliminary data.</text>
</comment>
<sequence>MKALDTWERVLIGLIALVYLTFGLTVDNFLSPYALADSTFNFSEKALIALAMALLIVSGEIDLSIAATMALASLAMGYAMQAGASLPLMLLAALATGVACGALNGWLVTRWKLPSIVVTIGTLSLYRGLALVLLGDQAITGYPETLSTWGNGSLGDLFGLEDPTRLIVPIEFAVMLLATLAVGLFLHRSVMGRRIYAIGANPIASRFSGIAVDRYRLGLFIFAGVMAALAAVLLTGRIGSTRPNLAMGWELDAITIVILGGVAIEGGRGSIVGVALAAVLMGGFTFALGMMNVAGIVMSMIVGALLIVAMVLPRWLRRRPSAPAAGKPAAQAA</sequence>
<evidence type="ECO:0000256" key="1">
    <source>
        <dbReference type="ARBA" id="ARBA00004651"/>
    </source>
</evidence>
<dbReference type="InterPro" id="IPR001851">
    <property type="entry name" value="ABC_transp_permease"/>
</dbReference>
<evidence type="ECO:0000313" key="12">
    <source>
        <dbReference type="EMBL" id="MDP4299309.1"/>
    </source>
</evidence>
<comment type="function">
    <text evidence="9">Part of the ABC transporter complex LsrABCD involved in autoinducer 2 (AI-2) import. Probably responsible for the translocation of the substrate across the membrane.</text>
</comment>
<evidence type="ECO:0000313" key="13">
    <source>
        <dbReference type="Proteomes" id="UP001235760"/>
    </source>
</evidence>
<dbReference type="PANTHER" id="PTHR32196">
    <property type="entry name" value="ABC TRANSPORTER PERMEASE PROTEIN YPHD-RELATED-RELATED"/>
    <property type="match status" value="1"/>
</dbReference>
<dbReference type="Proteomes" id="UP001235760">
    <property type="component" value="Unassembled WGS sequence"/>
</dbReference>
<evidence type="ECO:0000256" key="7">
    <source>
        <dbReference type="ARBA" id="ARBA00022989"/>
    </source>
</evidence>
<comment type="subunit">
    <text evidence="2">The complex is composed of two ATP-binding proteins (LsrA), two transmembrane proteins (LsrC and LsrD) and a solute-binding protein (LsrB).</text>
</comment>
<feature type="transmembrane region" description="Helical" evidence="11">
    <location>
        <begin position="271"/>
        <end position="288"/>
    </location>
</feature>
<keyword evidence="8 11" id="KW-0472">Membrane</keyword>
<feature type="transmembrane region" description="Helical" evidence="11">
    <location>
        <begin position="12"/>
        <end position="35"/>
    </location>
</feature>
<feature type="transmembrane region" description="Helical" evidence="11">
    <location>
        <begin position="294"/>
        <end position="312"/>
    </location>
</feature>
<proteinExistence type="predicted"/>
<dbReference type="RefSeq" id="WP_305747869.1">
    <property type="nucleotide sequence ID" value="NZ_JAUZEE010000001.1"/>
</dbReference>
<gene>
    <name evidence="12" type="ORF">Q8X39_01565</name>
</gene>
<feature type="transmembrane region" description="Helical" evidence="11">
    <location>
        <begin position="86"/>
        <end position="108"/>
    </location>
</feature>
<evidence type="ECO:0000256" key="4">
    <source>
        <dbReference type="ARBA" id="ARBA00022475"/>
    </source>
</evidence>
<keyword evidence="13" id="KW-1185">Reference proteome</keyword>
<evidence type="ECO:0000256" key="2">
    <source>
        <dbReference type="ARBA" id="ARBA00011262"/>
    </source>
</evidence>
<feature type="transmembrane region" description="Helical" evidence="11">
    <location>
        <begin position="215"/>
        <end position="234"/>
    </location>
</feature>
<feature type="transmembrane region" description="Helical" evidence="11">
    <location>
        <begin position="115"/>
        <end position="134"/>
    </location>
</feature>
<evidence type="ECO:0000256" key="11">
    <source>
        <dbReference type="SAM" id="Phobius"/>
    </source>
</evidence>
<dbReference type="PANTHER" id="PTHR32196:SF71">
    <property type="entry name" value="AUTOINDUCER 2 IMPORT SYSTEM PERMEASE PROTEIN LSRD"/>
    <property type="match status" value="1"/>
</dbReference>
<name>A0ABT9FYJ9_LEPDI</name>
<feature type="transmembrane region" description="Helical" evidence="11">
    <location>
        <begin position="246"/>
        <end position="264"/>
    </location>
</feature>
<keyword evidence="3" id="KW-0813">Transport</keyword>
<protein>
    <recommendedName>
        <fullName evidence="10">Autoinducer 2 import system permease protein LsrD</fullName>
    </recommendedName>
</protein>
<evidence type="ECO:0000256" key="9">
    <source>
        <dbReference type="ARBA" id="ARBA00025439"/>
    </source>
</evidence>
<evidence type="ECO:0000256" key="6">
    <source>
        <dbReference type="ARBA" id="ARBA00022692"/>
    </source>
</evidence>
<dbReference type="EMBL" id="JAUZEE010000001">
    <property type="protein sequence ID" value="MDP4299309.1"/>
    <property type="molecule type" value="Genomic_DNA"/>
</dbReference>
<evidence type="ECO:0000256" key="10">
    <source>
        <dbReference type="ARBA" id="ARBA00039381"/>
    </source>
</evidence>